<sequence>MCKLAQFDTNLFRHAPRVPRGVADPAKKLLPQKMFENGIARYYRIN</sequence>
<dbReference type="RefSeq" id="WP_175772216.1">
    <property type="nucleotide sequence ID" value="NZ_CADERL010000004.1"/>
</dbReference>
<evidence type="ECO:0000313" key="2">
    <source>
        <dbReference type="Proteomes" id="UP000199706"/>
    </source>
</evidence>
<accession>A0A1G8BPB8</accession>
<evidence type="ECO:0000313" key="1">
    <source>
        <dbReference type="EMBL" id="SDH35047.1"/>
    </source>
</evidence>
<dbReference type="Proteomes" id="UP000199706">
    <property type="component" value="Unassembled WGS sequence"/>
</dbReference>
<organism evidence="1 2">
    <name type="scientific">Paraburkholderia phenazinium</name>
    <dbReference type="NCBI Taxonomy" id="60549"/>
    <lineage>
        <taxon>Bacteria</taxon>
        <taxon>Pseudomonadati</taxon>
        <taxon>Pseudomonadota</taxon>
        <taxon>Betaproteobacteria</taxon>
        <taxon>Burkholderiales</taxon>
        <taxon>Burkholderiaceae</taxon>
        <taxon>Paraburkholderia</taxon>
    </lineage>
</organism>
<dbReference type="AlphaFoldDB" id="A0A1G8BPB8"/>
<gene>
    <name evidence="1" type="ORF">SAMN05216466_109115</name>
</gene>
<proteinExistence type="predicted"/>
<reference evidence="1 2" key="1">
    <citation type="submission" date="2016-10" db="EMBL/GenBank/DDBJ databases">
        <authorList>
            <person name="de Groot N.N."/>
        </authorList>
    </citation>
    <scope>NUCLEOTIDE SEQUENCE [LARGE SCALE GENOMIC DNA]</scope>
    <source>
        <strain evidence="1 2">LMG 2247</strain>
    </source>
</reference>
<name>A0A1G8BPB8_9BURK</name>
<dbReference type="EMBL" id="FNCJ01000009">
    <property type="protein sequence ID" value="SDH35047.1"/>
    <property type="molecule type" value="Genomic_DNA"/>
</dbReference>
<protein>
    <submittedName>
        <fullName evidence="1">Uncharacterized protein</fullName>
    </submittedName>
</protein>